<proteinExistence type="predicted"/>
<keyword evidence="2" id="KW-0812">Transmembrane</keyword>
<keyword evidence="3" id="KW-0998">Cell outer membrane</keyword>
<keyword evidence="1" id="KW-1134">Transmembrane beta strand</keyword>
<dbReference type="InterPro" id="IPR051544">
    <property type="entry name" value="TPS_OM_transporter"/>
</dbReference>
<feature type="domain" description="Haemolysin activator HlyB C-terminal" evidence="4">
    <location>
        <begin position="194"/>
        <end position="499"/>
    </location>
</feature>
<evidence type="ECO:0000256" key="2">
    <source>
        <dbReference type="ARBA" id="ARBA00022692"/>
    </source>
</evidence>
<dbReference type="Gene3D" id="3.10.20.310">
    <property type="entry name" value="membrane protein fhac"/>
    <property type="match status" value="1"/>
</dbReference>
<sequence>MAALALAAPAAAQVVLDRADPAVIERDLNRAEALQPATPRPEVRTQAEAVAQSQIRVAPGAVIVESTIFANSDFTAAVGPYLGRSLGADELKELLASIAGVARDRGFLFATASIAPQAVSAGVLRVTLDEGRIDAVRSLGRPNAQVDAILRRLVGTGPVRRSEFERALLIAGDVAGVRVTDARYVRQNGFGILLVTVADDRASFAAQLDNRGSEIVGPERATGVAAVRGVIGEGDEVSVLGAGTPFHPGELIFAQLKYSAALNDRGTLLWSSASVGHTHPGGSLAPFNVTGDSYALATGLSHPFIRSRKASVWSTVSFKGLWLDQDILGVRVRRDRIVTAAAELDGAAEIAGGVVRGNASAVIGLPLAGVTHAGDPLASRGDGDARLGLFQFYGDWTREVGHNLSIRAAGIAQTATRPLLASQELGLGGRLFGRAYDENERSGETGVAGSFEARLSLPARGSGAIRRVQVYAFADAGYVGNARQGLGGGALYSAGGGLRLGIGRSFDGEAEIATPLGADRLGTGNRKPRVSFRLSARW</sequence>
<keyword evidence="7" id="KW-1185">Reference proteome</keyword>
<name>A0ABW4I460_9SPHN</name>
<dbReference type="Proteomes" id="UP001597115">
    <property type="component" value="Unassembled WGS sequence"/>
</dbReference>
<evidence type="ECO:0000256" key="1">
    <source>
        <dbReference type="ARBA" id="ARBA00022452"/>
    </source>
</evidence>
<dbReference type="PANTHER" id="PTHR34597">
    <property type="entry name" value="SLR1661 PROTEIN"/>
    <property type="match status" value="1"/>
</dbReference>
<evidence type="ECO:0000313" key="7">
    <source>
        <dbReference type="Proteomes" id="UP001597115"/>
    </source>
</evidence>
<dbReference type="Gene3D" id="2.40.160.50">
    <property type="entry name" value="membrane protein fhac: a member of the omp85/tpsb transporter family"/>
    <property type="match status" value="1"/>
</dbReference>
<dbReference type="Pfam" id="PF03865">
    <property type="entry name" value="ShlB"/>
    <property type="match status" value="1"/>
</dbReference>
<dbReference type="InterPro" id="IPR013686">
    <property type="entry name" value="Polypept-transport_assoc_ShlB"/>
</dbReference>
<reference evidence="7" key="1">
    <citation type="journal article" date="2019" name="Int. J. Syst. Evol. Microbiol.">
        <title>The Global Catalogue of Microorganisms (GCM) 10K type strain sequencing project: providing services to taxonomists for standard genome sequencing and annotation.</title>
        <authorList>
            <consortium name="The Broad Institute Genomics Platform"/>
            <consortium name="The Broad Institute Genome Sequencing Center for Infectious Disease"/>
            <person name="Wu L."/>
            <person name="Ma J."/>
        </authorList>
    </citation>
    <scope>NUCLEOTIDE SEQUENCE [LARGE SCALE GENOMIC DNA]</scope>
    <source>
        <strain evidence="7">CGMCC 1.16275</strain>
    </source>
</reference>
<accession>A0ABW4I460</accession>
<gene>
    <name evidence="6" type="ORF">ACFSCW_13130</name>
</gene>
<dbReference type="Pfam" id="PF08479">
    <property type="entry name" value="POTRA_2"/>
    <property type="match status" value="1"/>
</dbReference>
<comment type="caution">
    <text evidence="6">The sequence shown here is derived from an EMBL/GenBank/DDBJ whole genome shotgun (WGS) entry which is preliminary data.</text>
</comment>
<organism evidence="6 7">
    <name type="scientific">Sphingomonas tabacisoli</name>
    <dbReference type="NCBI Taxonomy" id="2249466"/>
    <lineage>
        <taxon>Bacteria</taxon>
        <taxon>Pseudomonadati</taxon>
        <taxon>Pseudomonadota</taxon>
        <taxon>Alphaproteobacteria</taxon>
        <taxon>Sphingomonadales</taxon>
        <taxon>Sphingomonadaceae</taxon>
        <taxon>Sphingomonas</taxon>
    </lineage>
</organism>
<dbReference type="EMBL" id="JBHUDY010000001">
    <property type="protein sequence ID" value="MFD1612744.1"/>
    <property type="molecule type" value="Genomic_DNA"/>
</dbReference>
<dbReference type="RefSeq" id="WP_380889934.1">
    <property type="nucleotide sequence ID" value="NZ_JBHUDY010000001.1"/>
</dbReference>
<protein>
    <submittedName>
        <fullName evidence="6">ShlB/FhaC/HecB family hemolysin secretion/activation protein</fullName>
    </submittedName>
</protein>
<evidence type="ECO:0000259" key="4">
    <source>
        <dbReference type="Pfam" id="PF03865"/>
    </source>
</evidence>
<evidence type="ECO:0000256" key="3">
    <source>
        <dbReference type="ARBA" id="ARBA00023237"/>
    </source>
</evidence>
<evidence type="ECO:0000313" key="6">
    <source>
        <dbReference type="EMBL" id="MFD1612744.1"/>
    </source>
</evidence>
<keyword evidence="1" id="KW-0472">Membrane</keyword>
<evidence type="ECO:0000259" key="5">
    <source>
        <dbReference type="Pfam" id="PF08479"/>
    </source>
</evidence>
<dbReference type="PANTHER" id="PTHR34597:SF6">
    <property type="entry name" value="BLR6126 PROTEIN"/>
    <property type="match status" value="1"/>
</dbReference>
<feature type="domain" description="Polypeptide-transport-associated ShlB-type" evidence="5">
    <location>
        <begin position="65"/>
        <end position="131"/>
    </location>
</feature>
<dbReference type="InterPro" id="IPR005565">
    <property type="entry name" value="Hemolysn_activator_HlyB_C"/>
</dbReference>